<evidence type="ECO:0000256" key="2">
    <source>
        <dbReference type="ARBA" id="ARBA00012438"/>
    </source>
</evidence>
<dbReference type="STRING" id="1449976.KALB_5060"/>
<feature type="transmembrane region" description="Helical" evidence="9">
    <location>
        <begin position="147"/>
        <end position="163"/>
    </location>
</feature>
<dbReference type="eggNOG" id="COG4585">
    <property type="taxonomic scope" value="Bacteria"/>
</dbReference>
<evidence type="ECO:0000256" key="1">
    <source>
        <dbReference type="ARBA" id="ARBA00000085"/>
    </source>
</evidence>
<proteinExistence type="predicted"/>
<dbReference type="Proteomes" id="UP000019225">
    <property type="component" value="Chromosome"/>
</dbReference>
<dbReference type="Pfam" id="PF07730">
    <property type="entry name" value="HisKA_3"/>
    <property type="match status" value="1"/>
</dbReference>
<dbReference type="PANTHER" id="PTHR24421">
    <property type="entry name" value="NITRATE/NITRITE SENSOR PROTEIN NARX-RELATED"/>
    <property type="match status" value="1"/>
</dbReference>
<evidence type="ECO:0000256" key="6">
    <source>
        <dbReference type="ARBA" id="ARBA00022777"/>
    </source>
</evidence>
<evidence type="ECO:0000256" key="8">
    <source>
        <dbReference type="ARBA" id="ARBA00023012"/>
    </source>
</evidence>
<dbReference type="GO" id="GO:0005524">
    <property type="term" value="F:ATP binding"/>
    <property type="evidence" value="ECO:0007669"/>
    <property type="project" value="UniProtKB-KW"/>
</dbReference>
<keyword evidence="5" id="KW-0547">Nucleotide-binding</keyword>
<feature type="transmembrane region" description="Helical" evidence="9">
    <location>
        <begin position="46"/>
        <end position="66"/>
    </location>
</feature>
<dbReference type="AlphaFoldDB" id="W5WBZ0"/>
<dbReference type="InterPro" id="IPR036890">
    <property type="entry name" value="HATPase_C_sf"/>
</dbReference>
<keyword evidence="9" id="KW-1133">Transmembrane helix</keyword>
<evidence type="ECO:0000259" key="11">
    <source>
        <dbReference type="Pfam" id="PF07730"/>
    </source>
</evidence>
<feature type="domain" description="Signal transduction histidine kinase subgroup 3 dimerisation and phosphoacceptor" evidence="11">
    <location>
        <begin position="197"/>
        <end position="265"/>
    </location>
</feature>
<dbReference type="Pfam" id="PF02518">
    <property type="entry name" value="HATPase_c"/>
    <property type="match status" value="1"/>
</dbReference>
<comment type="catalytic activity">
    <reaction evidence="1">
        <text>ATP + protein L-histidine = ADP + protein N-phospho-L-histidine.</text>
        <dbReference type="EC" id="2.7.13.3"/>
    </reaction>
</comment>
<evidence type="ECO:0000313" key="13">
    <source>
        <dbReference type="Proteomes" id="UP000019225"/>
    </source>
</evidence>
<dbReference type="Gene3D" id="1.20.5.1930">
    <property type="match status" value="1"/>
</dbReference>
<dbReference type="InterPro" id="IPR003594">
    <property type="entry name" value="HATPase_dom"/>
</dbReference>
<evidence type="ECO:0000256" key="7">
    <source>
        <dbReference type="ARBA" id="ARBA00022840"/>
    </source>
</evidence>
<keyword evidence="9" id="KW-0812">Transmembrane</keyword>
<keyword evidence="6" id="KW-0418">Kinase</keyword>
<dbReference type="CDD" id="cd16917">
    <property type="entry name" value="HATPase_UhpB-NarQ-NarX-like"/>
    <property type="match status" value="1"/>
</dbReference>
<evidence type="ECO:0000256" key="9">
    <source>
        <dbReference type="SAM" id="Phobius"/>
    </source>
</evidence>
<keyword evidence="7" id="KW-0067">ATP-binding</keyword>
<sequence>MTSREPSPAQPRLDRFHDALIRPFATVTVIIVTAVELPGAQLIAPVLALSLFAVVSALSISALFPWPRLRPWHRAGLLAGYAVGAAVLLPLAHATSVSAAFAFLASAAAGAKLASRRAAVAVAVLGALTATATTWVVTQVTSAPGQWPWWLTLTVGLPVYIGISRRDQVNAVLSARRAALQAQRAAASEAREAALVERGRIAREIHDVLGHSLSGIALQLDMADALNSSGRGEEAVQAIRTARALAVNSIGDTRRAVHALREDTLPLTETLRLMANGDAVAFQVVGEPGAVTVEAAHTVVRAAQEALTNAAKYAPGAARAMTLTCTEDQVSLTVANAPATAEAPAEVASGSGMGLIGMRERVALLGGTLRAGPDPDGGWTVHLAVPR</sequence>
<evidence type="ECO:0000256" key="4">
    <source>
        <dbReference type="ARBA" id="ARBA00022679"/>
    </source>
</evidence>
<evidence type="ECO:0000256" key="5">
    <source>
        <dbReference type="ARBA" id="ARBA00022741"/>
    </source>
</evidence>
<evidence type="ECO:0000313" key="12">
    <source>
        <dbReference type="EMBL" id="AHH98422.1"/>
    </source>
</evidence>
<feature type="domain" description="Histidine kinase/HSP90-like ATPase" evidence="10">
    <location>
        <begin position="298"/>
        <end position="386"/>
    </location>
</feature>
<dbReference type="InterPro" id="IPR050482">
    <property type="entry name" value="Sensor_HK_TwoCompSys"/>
</dbReference>
<dbReference type="PANTHER" id="PTHR24421:SF10">
    <property type="entry name" value="NITRATE_NITRITE SENSOR PROTEIN NARQ"/>
    <property type="match status" value="1"/>
</dbReference>
<keyword evidence="3" id="KW-0597">Phosphoprotein</keyword>
<dbReference type="GO" id="GO:0046983">
    <property type="term" value="F:protein dimerization activity"/>
    <property type="evidence" value="ECO:0007669"/>
    <property type="project" value="InterPro"/>
</dbReference>
<reference evidence="12 13" key="1">
    <citation type="journal article" date="2014" name="BMC Genomics">
        <title>Complete genome sequence of producer of the glycopeptide antibiotic Aculeximycin Kutzneria albida DSM 43870T, a representative of minor genus of Pseudonocardiaceae.</title>
        <authorList>
            <person name="Rebets Y."/>
            <person name="Tokovenko B."/>
            <person name="Lushchyk I."/>
            <person name="Ruckert C."/>
            <person name="Zaburannyi N."/>
            <person name="Bechthold A."/>
            <person name="Kalinowski J."/>
            <person name="Luzhetskyy A."/>
        </authorList>
    </citation>
    <scope>NUCLEOTIDE SEQUENCE [LARGE SCALE GENOMIC DNA]</scope>
    <source>
        <strain evidence="12">DSM 43870</strain>
    </source>
</reference>
<dbReference type="GO" id="GO:0016020">
    <property type="term" value="C:membrane"/>
    <property type="evidence" value="ECO:0007669"/>
    <property type="project" value="InterPro"/>
</dbReference>
<feature type="transmembrane region" description="Helical" evidence="9">
    <location>
        <begin position="78"/>
        <end position="106"/>
    </location>
</feature>
<accession>W5WBZ0</accession>
<keyword evidence="13" id="KW-1185">Reference proteome</keyword>
<dbReference type="EMBL" id="CP007155">
    <property type="protein sequence ID" value="AHH98422.1"/>
    <property type="molecule type" value="Genomic_DNA"/>
</dbReference>
<dbReference type="OrthoDB" id="227596at2"/>
<dbReference type="GO" id="GO:0000155">
    <property type="term" value="F:phosphorelay sensor kinase activity"/>
    <property type="evidence" value="ECO:0007669"/>
    <property type="project" value="InterPro"/>
</dbReference>
<dbReference type="HOGENOM" id="CLU_000445_20_7_11"/>
<name>W5WBZ0_9PSEU</name>
<evidence type="ECO:0000259" key="10">
    <source>
        <dbReference type="Pfam" id="PF02518"/>
    </source>
</evidence>
<dbReference type="Gene3D" id="3.30.565.10">
    <property type="entry name" value="Histidine kinase-like ATPase, C-terminal domain"/>
    <property type="match status" value="1"/>
</dbReference>
<dbReference type="SUPFAM" id="SSF55874">
    <property type="entry name" value="ATPase domain of HSP90 chaperone/DNA topoisomerase II/histidine kinase"/>
    <property type="match status" value="1"/>
</dbReference>
<keyword evidence="4" id="KW-0808">Transferase</keyword>
<dbReference type="EC" id="2.7.13.3" evidence="2"/>
<dbReference type="RefSeq" id="WP_025358433.1">
    <property type="nucleotide sequence ID" value="NZ_CP007155.1"/>
</dbReference>
<feature type="transmembrane region" description="Helical" evidence="9">
    <location>
        <begin position="20"/>
        <end position="39"/>
    </location>
</feature>
<feature type="transmembrane region" description="Helical" evidence="9">
    <location>
        <begin position="118"/>
        <end position="141"/>
    </location>
</feature>
<evidence type="ECO:0000256" key="3">
    <source>
        <dbReference type="ARBA" id="ARBA00022553"/>
    </source>
</evidence>
<keyword evidence="8" id="KW-0902">Two-component regulatory system</keyword>
<keyword evidence="9" id="KW-0472">Membrane</keyword>
<protein>
    <recommendedName>
        <fullName evidence="2">histidine kinase</fullName>
        <ecNumber evidence="2">2.7.13.3</ecNumber>
    </recommendedName>
</protein>
<dbReference type="PATRIC" id="fig|1449976.3.peg.5080"/>
<organism evidence="12 13">
    <name type="scientific">Kutzneria albida DSM 43870</name>
    <dbReference type="NCBI Taxonomy" id="1449976"/>
    <lineage>
        <taxon>Bacteria</taxon>
        <taxon>Bacillati</taxon>
        <taxon>Actinomycetota</taxon>
        <taxon>Actinomycetes</taxon>
        <taxon>Pseudonocardiales</taxon>
        <taxon>Pseudonocardiaceae</taxon>
        <taxon>Kutzneria</taxon>
    </lineage>
</organism>
<dbReference type="KEGG" id="kal:KALB_5060"/>
<gene>
    <name evidence="12" type="ORF">KALB_5060</name>
</gene>
<dbReference type="InterPro" id="IPR011712">
    <property type="entry name" value="Sig_transdc_His_kin_sub3_dim/P"/>
</dbReference>